<name>A0A8H7APS1_9EURO</name>
<dbReference type="AlphaFoldDB" id="A0A8H7APS1"/>
<evidence type="ECO:0000256" key="1">
    <source>
        <dbReference type="SAM" id="MobiDB-lite"/>
    </source>
</evidence>
<evidence type="ECO:0000313" key="3">
    <source>
        <dbReference type="Proteomes" id="UP000606974"/>
    </source>
</evidence>
<organism evidence="2 3">
    <name type="scientific">Endocarpon pusillum</name>
    <dbReference type="NCBI Taxonomy" id="364733"/>
    <lineage>
        <taxon>Eukaryota</taxon>
        <taxon>Fungi</taxon>
        <taxon>Dikarya</taxon>
        <taxon>Ascomycota</taxon>
        <taxon>Pezizomycotina</taxon>
        <taxon>Eurotiomycetes</taxon>
        <taxon>Chaetothyriomycetidae</taxon>
        <taxon>Verrucariales</taxon>
        <taxon>Verrucariaceae</taxon>
        <taxon>Endocarpon</taxon>
    </lineage>
</organism>
<feature type="region of interest" description="Disordered" evidence="1">
    <location>
        <begin position="1"/>
        <end position="24"/>
    </location>
</feature>
<dbReference type="InterPro" id="IPR021109">
    <property type="entry name" value="Peptidase_aspartic_dom_sf"/>
</dbReference>
<gene>
    <name evidence="2" type="ORF">GJ744_004844</name>
</gene>
<feature type="region of interest" description="Disordered" evidence="1">
    <location>
        <begin position="460"/>
        <end position="496"/>
    </location>
</feature>
<dbReference type="Proteomes" id="UP000606974">
    <property type="component" value="Unassembled WGS sequence"/>
</dbReference>
<reference evidence="2" key="1">
    <citation type="submission" date="2020-02" db="EMBL/GenBank/DDBJ databases">
        <authorList>
            <person name="Palmer J.M."/>
        </authorList>
    </citation>
    <scope>NUCLEOTIDE SEQUENCE</scope>
    <source>
        <strain evidence="2">EPUS1.4</strain>
        <tissue evidence="2">Thallus</tissue>
    </source>
</reference>
<accession>A0A8H7APS1</accession>
<dbReference type="OrthoDB" id="6079484at2759"/>
<dbReference type="Gene3D" id="2.40.70.10">
    <property type="entry name" value="Acid Proteases"/>
    <property type="match status" value="1"/>
</dbReference>
<feature type="region of interest" description="Disordered" evidence="1">
    <location>
        <begin position="394"/>
        <end position="421"/>
    </location>
</feature>
<dbReference type="CDD" id="cd00303">
    <property type="entry name" value="retropepsin_like"/>
    <property type="match status" value="2"/>
</dbReference>
<comment type="caution">
    <text evidence="2">The sequence shown here is derived from an EMBL/GenBank/DDBJ whole genome shotgun (WGS) entry which is preliminary data.</text>
</comment>
<feature type="compositionally biased region" description="Polar residues" evidence="1">
    <location>
        <begin position="1"/>
        <end position="10"/>
    </location>
</feature>
<protein>
    <submittedName>
        <fullName evidence="2">Uncharacterized protein</fullName>
    </submittedName>
</protein>
<sequence>MTCQEHSAPTPSARPPPMDRVRRWSLPPPPMMEVHRWSVMEIRRWSSIIDVRRWCLPQSPPPPPPPPMIAVRPIPPMSPSTIEVSELRLLESVATPKEVQRYKKKDIHINAQYLPPPPSAQHRILPLRFNNSTHQAVPDYGAGENVIEESLAKKLGADINHSAAARASFVNAQGGTIKSTGTATLNCSFPNEPWRTFQCVFHVLEKMVVPLIMGREFLIKTKTLSDHPDRLQYDTRPDKFWRLFHLAKPQRLLRCSVDSQEVLANADTGSDIDLASLEFAIAGGYTIHPAQQGRDRVLFADGECVKLRGTIDVELDIMDDATQQPSLLKSRSTRLHVLEGLTSDILLGDETLVFLEAFTEYQESFVDIDSTCHYTELQYITWYNRVERRLASAFSQSQKQRDTSPTGTLTSSPIPATTSKPSTFQKLLRKLGKPAAKNLWIDEMDFERQLEARDLREQHRRTRAERNIQTLAGPEGTAARQQEQESQGRYDEERGAMVRRQNDLLAERLASGTGTGTDSGNAVGSARSV</sequence>
<proteinExistence type="predicted"/>
<evidence type="ECO:0000313" key="2">
    <source>
        <dbReference type="EMBL" id="KAF7511279.1"/>
    </source>
</evidence>
<feature type="region of interest" description="Disordered" evidence="1">
    <location>
        <begin position="508"/>
        <end position="529"/>
    </location>
</feature>
<dbReference type="EMBL" id="JAACFV010000021">
    <property type="protein sequence ID" value="KAF7511279.1"/>
    <property type="molecule type" value="Genomic_DNA"/>
</dbReference>
<keyword evidence="3" id="KW-1185">Reference proteome</keyword>
<feature type="compositionally biased region" description="Basic and acidic residues" evidence="1">
    <location>
        <begin position="482"/>
        <end position="496"/>
    </location>
</feature>
<feature type="compositionally biased region" description="Polar residues" evidence="1">
    <location>
        <begin position="516"/>
        <end position="529"/>
    </location>
</feature>